<organism evidence="4">
    <name type="scientific">Schistocephalus solidus</name>
    <name type="common">Tapeworm</name>
    <dbReference type="NCBI Taxonomy" id="70667"/>
    <lineage>
        <taxon>Eukaryota</taxon>
        <taxon>Metazoa</taxon>
        <taxon>Spiralia</taxon>
        <taxon>Lophotrochozoa</taxon>
        <taxon>Platyhelminthes</taxon>
        <taxon>Cestoda</taxon>
        <taxon>Eucestoda</taxon>
        <taxon>Diphyllobothriidea</taxon>
        <taxon>Diphyllobothriidae</taxon>
        <taxon>Schistocephalus</taxon>
    </lineage>
</organism>
<dbReference type="Proteomes" id="UP000275846">
    <property type="component" value="Unassembled WGS sequence"/>
</dbReference>
<dbReference type="SUPFAM" id="SSF49265">
    <property type="entry name" value="Fibronectin type III"/>
    <property type="match status" value="2"/>
</dbReference>
<evidence type="ECO:0000313" key="4">
    <source>
        <dbReference type="WBParaSite" id="SSLN_0000112801-mRNA-1"/>
    </source>
</evidence>
<dbReference type="InterPro" id="IPR013783">
    <property type="entry name" value="Ig-like_fold"/>
</dbReference>
<dbReference type="OrthoDB" id="6274362at2759"/>
<reference evidence="2 3" key="2">
    <citation type="submission" date="2018-11" db="EMBL/GenBank/DDBJ databases">
        <authorList>
            <consortium name="Pathogen Informatics"/>
        </authorList>
    </citation>
    <scope>NUCLEOTIDE SEQUENCE [LARGE SCALE GENOMIC DNA]</scope>
    <source>
        <strain evidence="2 3">NST_G2</strain>
    </source>
</reference>
<accession>A0A183SA34</accession>
<dbReference type="Pfam" id="PF00041">
    <property type="entry name" value="fn3"/>
    <property type="match status" value="3"/>
</dbReference>
<feature type="domain" description="Fibronectin type-III" evidence="1">
    <location>
        <begin position="1"/>
        <end position="82"/>
    </location>
</feature>
<dbReference type="PANTHER" id="PTHR46957:SF3">
    <property type="entry name" value="CYTOKINE RECEPTOR"/>
    <property type="match status" value="1"/>
</dbReference>
<sequence>MVVSWREPLEDSDGLYAYSVTAADTRGTYSLYTCSPPELSQLTCRLTGLQPGTQYAVSVSACAKNKRCSVPSRPVTGSTSQSAPSDLAVRAATSTSITLTWDHPLGDRGGSFSYIRTSSIGMERVSRCTTPQGNQSIACTIYNLQPYSVYNLTVKSVSICTVAIDATDRMCVVNDLQPHSLYEVSVIAYASDNFRSHPSAPEYFSTPPWSPEAVKISDVTSSTIKVSWKKPKNDSSYQLKFTVMAVPQSTVFGEVQLCTTQVYNAEMSCTVKKLQANSVYNILVKACTDADVCSPPTLPLPARTLPSGMLPPLHLLIFACLSLTARKTSRLRKLDLSGTSGKESY</sequence>
<dbReference type="CDD" id="cd00063">
    <property type="entry name" value="FN3"/>
    <property type="match status" value="3"/>
</dbReference>
<feature type="domain" description="Fibronectin type-III" evidence="1">
    <location>
        <begin position="83"/>
        <end position="209"/>
    </location>
</feature>
<feature type="domain" description="Fibronectin type-III" evidence="1">
    <location>
        <begin position="210"/>
        <end position="307"/>
    </location>
</feature>
<dbReference type="PANTHER" id="PTHR46957">
    <property type="entry name" value="CYTOKINE RECEPTOR"/>
    <property type="match status" value="1"/>
</dbReference>
<reference evidence="4" key="1">
    <citation type="submission" date="2016-06" db="UniProtKB">
        <authorList>
            <consortium name="WormBaseParasite"/>
        </authorList>
    </citation>
    <scope>IDENTIFICATION</scope>
</reference>
<dbReference type="GO" id="GO:0016020">
    <property type="term" value="C:membrane"/>
    <property type="evidence" value="ECO:0007669"/>
    <property type="project" value="UniProtKB-SubCell"/>
</dbReference>
<proteinExistence type="predicted"/>
<evidence type="ECO:0000259" key="1">
    <source>
        <dbReference type="PROSITE" id="PS50853"/>
    </source>
</evidence>
<dbReference type="WBParaSite" id="SSLN_0000112801-mRNA-1">
    <property type="protein sequence ID" value="SSLN_0000112801-mRNA-1"/>
    <property type="gene ID" value="SSLN_0000112801"/>
</dbReference>
<protein>
    <submittedName>
        <fullName evidence="4">Fibronectin type III domain</fullName>
    </submittedName>
</protein>
<dbReference type="PROSITE" id="PS50853">
    <property type="entry name" value="FN3"/>
    <property type="match status" value="3"/>
</dbReference>
<dbReference type="InterPro" id="IPR036116">
    <property type="entry name" value="FN3_sf"/>
</dbReference>
<dbReference type="EMBL" id="UYSU01001463">
    <property type="protein sequence ID" value="VDL86893.1"/>
    <property type="molecule type" value="Genomic_DNA"/>
</dbReference>
<dbReference type="SMART" id="SM00060">
    <property type="entry name" value="FN3"/>
    <property type="match status" value="2"/>
</dbReference>
<keyword evidence="3" id="KW-1185">Reference proteome</keyword>
<dbReference type="InterPro" id="IPR003961">
    <property type="entry name" value="FN3_dom"/>
</dbReference>
<evidence type="ECO:0000313" key="2">
    <source>
        <dbReference type="EMBL" id="VDL86893.1"/>
    </source>
</evidence>
<gene>
    <name evidence="2" type="ORF">SSLN_LOCUS1082</name>
</gene>
<dbReference type="Gene3D" id="2.60.40.10">
    <property type="entry name" value="Immunoglobulins"/>
    <property type="match status" value="3"/>
</dbReference>
<dbReference type="STRING" id="70667.A0A183SA34"/>
<name>A0A183SA34_SCHSO</name>
<evidence type="ECO:0000313" key="3">
    <source>
        <dbReference type="Proteomes" id="UP000275846"/>
    </source>
</evidence>
<dbReference type="AlphaFoldDB" id="A0A183SA34"/>
<dbReference type="InterPro" id="IPR050713">
    <property type="entry name" value="RTP_Phos/Ushers"/>
</dbReference>